<keyword evidence="3" id="KW-1185">Reference proteome</keyword>
<dbReference type="SUPFAM" id="SSF51294">
    <property type="entry name" value="Hedgehog/intein (Hint) domain"/>
    <property type="match status" value="1"/>
</dbReference>
<organism evidence="2 3">
    <name type="scientific">Litoreibacter ponti</name>
    <dbReference type="NCBI Taxonomy" id="1510457"/>
    <lineage>
        <taxon>Bacteria</taxon>
        <taxon>Pseudomonadati</taxon>
        <taxon>Pseudomonadota</taxon>
        <taxon>Alphaproteobacteria</taxon>
        <taxon>Rhodobacterales</taxon>
        <taxon>Roseobacteraceae</taxon>
        <taxon>Litoreibacter</taxon>
    </lineage>
</organism>
<protein>
    <submittedName>
        <fullName evidence="2">Lamin tail-like protein</fullName>
    </submittedName>
</protein>
<dbReference type="InterPro" id="IPR036844">
    <property type="entry name" value="Hint_dom_sf"/>
</dbReference>
<dbReference type="InterPro" id="IPR001322">
    <property type="entry name" value="Lamin_tail_dom"/>
</dbReference>
<evidence type="ECO:0000313" key="3">
    <source>
        <dbReference type="Proteomes" id="UP000243978"/>
    </source>
</evidence>
<sequence length="392" mass="41672">MADKLSSGVFIAEILADNAGSSAVDVDGDGQANKADEFIEIQNTSGNVIDLSTYQLWSEKEGLLHAFQSGDTLAPGATATVLGEYQGTPPAGSGLYEATDETGNQINTNSVNWLPDGEGQKFDSIFLVNTATGEYVVLSYGNPPRTPTLPDGFPGTNQSGAGESIDSSAPNGRAFARDENGVLVETDPTPGDPDVPCFVAGCLIDTPSGPRPVEELRPGDLVNSRDHGPVPVQAVARTVLDRRQLRRNPDLWPVRFAPGAIGNDRPLAVSAQHRMLLASELSEMLMGTREALAAARFFIGQPGVELAAPHGSVTYIHLLFARHEVIRAAGAWSESLFTGDLASRLMRQQASWAVRDGVSLQAIQHVETARPILRQFEAQVLLAPIPRAAAMG</sequence>
<dbReference type="OrthoDB" id="7795520at2"/>
<dbReference type="Gene3D" id="2.170.16.10">
    <property type="entry name" value="Hedgehog/Intein (Hint) domain"/>
    <property type="match status" value="1"/>
</dbReference>
<accession>A0A2T6BMG2</accession>
<dbReference type="Pfam" id="PF00932">
    <property type="entry name" value="LTD"/>
    <property type="match status" value="1"/>
</dbReference>
<dbReference type="SUPFAM" id="SSF74853">
    <property type="entry name" value="Lamin A/C globular tail domain"/>
    <property type="match status" value="1"/>
</dbReference>
<comment type="caution">
    <text evidence="2">The sequence shown here is derived from an EMBL/GenBank/DDBJ whole genome shotgun (WGS) entry which is preliminary data.</text>
</comment>
<gene>
    <name evidence="2" type="ORF">C8N43_1907</name>
</gene>
<dbReference type="InterPro" id="IPR028992">
    <property type="entry name" value="Hedgehog/Intein_dom"/>
</dbReference>
<dbReference type="RefSeq" id="WP_107845359.1">
    <property type="nucleotide sequence ID" value="NZ_QBKS01000001.1"/>
</dbReference>
<name>A0A2T6BMG2_9RHOB</name>
<dbReference type="InterPro" id="IPR036415">
    <property type="entry name" value="Lamin_tail_dom_sf"/>
</dbReference>
<reference evidence="2 3" key="1">
    <citation type="submission" date="2018-04" db="EMBL/GenBank/DDBJ databases">
        <title>Genomic Encyclopedia of Archaeal and Bacterial Type Strains, Phase II (KMG-II): from individual species to whole genera.</title>
        <authorList>
            <person name="Goeker M."/>
        </authorList>
    </citation>
    <scope>NUCLEOTIDE SEQUENCE [LARGE SCALE GENOMIC DNA]</scope>
    <source>
        <strain evidence="2 3">DSM 100977</strain>
    </source>
</reference>
<dbReference type="Proteomes" id="UP000243978">
    <property type="component" value="Unassembled WGS sequence"/>
</dbReference>
<dbReference type="AlphaFoldDB" id="A0A2T6BMG2"/>
<dbReference type="Gene3D" id="2.60.40.1260">
    <property type="entry name" value="Lamin Tail domain"/>
    <property type="match status" value="1"/>
</dbReference>
<dbReference type="Pfam" id="PF13403">
    <property type="entry name" value="Hint_2"/>
    <property type="match status" value="1"/>
</dbReference>
<evidence type="ECO:0000313" key="2">
    <source>
        <dbReference type="EMBL" id="PTX57241.1"/>
    </source>
</evidence>
<dbReference type="PROSITE" id="PS51841">
    <property type="entry name" value="LTD"/>
    <property type="match status" value="1"/>
</dbReference>
<dbReference type="EMBL" id="QBKS01000001">
    <property type="protein sequence ID" value="PTX57241.1"/>
    <property type="molecule type" value="Genomic_DNA"/>
</dbReference>
<evidence type="ECO:0000259" key="1">
    <source>
        <dbReference type="PROSITE" id="PS51841"/>
    </source>
</evidence>
<feature type="domain" description="LTD" evidence="1">
    <location>
        <begin position="1"/>
        <end position="177"/>
    </location>
</feature>
<proteinExistence type="predicted"/>